<feature type="domain" description="PAC" evidence="2">
    <location>
        <begin position="202"/>
        <end position="255"/>
    </location>
</feature>
<evidence type="ECO:0000259" key="1">
    <source>
        <dbReference type="PROSITE" id="PS50112"/>
    </source>
</evidence>
<evidence type="ECO:0000313" key="5">
    <source>
        <dbReference type="Proteomes" id="UP000199006"/>
    </source>
</evidence>
<dbReference type="Gene3D" id="3.30.70.270">
    <property type="match status" value="1"/>
</dbReference>
<dbReference type="InterPro" id="IPR000160">
    <property type="entry name" value="GGDEF_dom"/>
</dbReference>
<dbReference type="NCBIfam" id="TIGR00229">
    <property type="entry name" value="sensory_box"/>
    <property type="match status" value="2"/>
</dbReference>
<protein>
    <submittedName>
        <fullName evidence="4">PAS domain S-box-containing protein/diguanylate cyclase (GGDEF) domain-containing protein</fullName>
    </submittedName>
</protein>
<dbReference type="EMBL" id="FOTI01000016">
    <property type="protein sequence ID" value="SFL51904.1"/>
    <property type="molecule type" value="Genomic_DNA"/>
</dbReference>
<evidence type="ECO:0000313" key="4">
    <source>
        <dbReference type="EMBL" id="SFL51904.1"/>
    </source>
</evidence>
<gene>
    <name evidence="4" type="ORF">SAMN02983006_01373</name>
</gene>
<dbReference type="PROSITE" id="PS50887">
    <property type="entry name" value="GGDEF"/>
    <property type="match status" value="1"/>
</dbReference>
<dbReference type="CDD" id="cd00130">
    <property type="entry name" value="PAS"/>
    <property type="match status" value="1"/>
</dbReference>
<dbReference type="SMART" id="SM00086">
    <property type="entry name" value="PAC"/>
    <property type="match status" value="2"/>
</dbReference>
<dbReference type="AlphaFoldDB" id="A0A1I4IC92"/>
<feature type="domain" description="PAS" evidence="1">
    <location>
        <begin position="8"/>
        <end position="59"/>
    </location>
</feature>
<dbReference type="SMART" id="SM00091">
    <property type="entry name" value="PAS"/>
    <property type="match status" value="2"/>
</dbReference>
<evidence type="ECO:0000259" key="2">
    <source>
        <dbReference type="PROSITE" id="PS50113"/>
    </source>
</evidence>
<sequence length="407" mass="47955">MVENFSAKDILENLTVGVALIDQEFNIFYTNNLITEITGYTLNDISTLQEWFEAAYPDSALRNEVQDDFFTKIKKGSYKDVFKIKTKNSGYKYIEFRVKELNNKKLMVNIIDVSKRKSREKEIATIKNRLELAVDAAEIGIWDWNIKNNQTYYNRFWTEMIGYQEDELAQTIYTWFDLIYAKDELKIKENLQAHLSGETDLYKCEYRLESKNGDLIWIRDVGKVITRDNKDNPERAIGIHININEYKKREKRIEYLSFHDDLTGLYNRRYLENEMRRLSESRKYPISIIVGDLDNLKAVNDNYGHQMGDEYIVKSSHVFEEVLRSEDIAARTGGDEFAILLPETDHEDVKQICQRIQNNFAKYNKQSEFPAEFKISLGHSTMKNKEIDPFLVYNIADQNMYINKGRK</sequence>
<proteinExistence type="predicted"/>
<keyword evidence="5" id="KW-1185">Reference proteome</keyword>
<dbReference type="InterPro" id="IPR013655">
    <property type="entry name" value="PAS_fold_3"/>
</dbReference>
<dbReference type="InterPro" id="IPR001610">
    <property type="entry name" value="PAC"/>
</dbReference>
<dbReference type="CDD" id="cd01949">
    <property type="entry name" value="GGDEF"/>
    <property type="match status" value="1"/>
</dbReference>
<evidence type="ECO:0000259" key="3">
    <source>
        <dbReference type="PROSITE" id="PS50887"/>
    </source>
</evidence>
<dbReference type="SMART" id="SM00267">
    <property type="entry name" value="GGDEF"/>
    <property type="match status" value="1"/>
</dbReference>
<dbReference type="PANTHER" id="PTHR44757">
    <property type="entry name" value="DIGUANYLATE CYCLASE DGCP"/>
    <property type="match status" value="1"/>
</dbReference>
<dbReference type="PROSITE" id="PS50113">
    <property type="entry name" value="PAC"/>
    <property type="match status" value="1"/>
</dbReference>
<dbReference type="SUPFAM" id="SSF55785">
    <property type="entry name" value="PYP-like sensor domain (PAS domain)"/>
    <property type="match status" value="2"/>
</dbReference>
<dbReference type="Pfam" id="PF13188">
    <property type="entry name" value="PAS_8"/>
    <property type="match status" value="1"/>
</dbReference>
<organism evidence="4 5">
    <name type="scientific">Halanaerobium salsuginis</name>
    <dbReference type="NCBI Taxonomy" id="29563"/>
    <lineage>
        <taxon>Bacteria</taxon>
        <taxon>Bacillati</taxon>
        <taxon>Bacillota</taxon>
        <taxon>Clostridia</taxon>
        <taxon>Halanaerobiales</taxon>
        <taxon>Halanaerobiaceae</taxon>
        <taxon>Halanaerobium</taxon>
    </lineage>
</organism>
<feature type="domain" description="PAS" evidence="1">
    <location>
        <begin position="126"/>
        <end position="198"/>
    </location>
</feature>
<dbReference type="InterPro" id="IPR043128">
    <property type="entry name" value="Rev_trsase/Diguanyl_cyclase"/>
</dbReference>
<dbReference type="PANTHER" id="PTHR44757:SF2">
    <property type="entry name" value="BIOFILM ARCHITECTURE MAINTENANCE PROTEIN MBAA"/>
    <property type="match status" value="1"/>
</dbReference>
<name>A0A1I4IC92_9FIRM</name>
<dbReference type="OrthoDB" id="9798833at2"/>
<dbReference type="Proteomes" id="UP000199006">
    <property type="component" value="Unassembled WGS sequence"/>
</dbReference>
<dbReference type="Pfam" id="PF00990">
    <property type="entry name" value="GGDEF"/>
    <property type="match status" value="1"/>
</dbReference>
<dbReference type="InterPro" id="IPR000014">
    <property type="entry name" value="PAS"/>
</dbReference>
<dbReference type="Pfam" id="PF08447">
    <property type="entry name" value="PAS_3"/>
    <property type="match status" value="1"/>
</dbReference>
<dbReference type="InterPro" id="IPR000700">
    <property type="entry name" value="PAS-assoc_C"/>
</dbReference>
<feature type="domain" description="GGDEF" evidence="3">
    <location>
        <begin position="284"/>
        <end position="407"/>
    </location>
</feature>
<accession>A0A1I4IC92</accession>
<dbReference type="STRING" id="29563.SAMN02983006_01373"/>
<dbReference type="PROSITE" id="PS50112">
    <property type="entry name" value="PAS"/>
    <property type="match status" value="2"/>
</dbReference>
<dbReference type="NCBIfam" id="TIGR00254">
    <property type="entry name" value="GGDEF"/>
    <property type="match status" value="1"/>
</dbReference>
<dbReference type="InterPro" id="IPR035965">
    <property type="entry name" value="PAS-like_dom_sf"/>
</dbReference>
<dbReference type="InterPro" id="IPR029787">
    <property type="entry name" value="Nucleotide_cyclase"/>
</dbReference>
<dbReference type="InterPro" id="IPR052155">
    <property type="entry name" value="Biofilm_reg_signaling"/>
</dbReference>
<reference evidence="4 5" key="1">
    <citation type="submission" date="2016-10" db="EMBL/GenBank/DDBJ databases">
        <authorList>
            <person name="de Groot N.N."/>
        </authorList>
    </citation>
    <scope>NUCLEOTIDE SEQUENCE [LARGE SCALE GENOMIC DNA]</scope>
    <source>
        <strain evidence="4 5">ATCC 51327</strain>
    </source>
</reference>
<dbReference type="RefSeq" id="WP_089861338.1">
    <property type="nucleotide sequence ID" value="NZ_FOTI01000016.1"/>
</dbReference>
<dbReference type="Gene3D" id="3.30.450.20">
    <property type="entry name" value="PAS domain"/>
    <property type="match status" value="2"/>
</dbReference>
<dbReference type="SUPFAM" id="SSF55073">
    <property type="entry name" value="Nucleotide cyclase"/>
    <property type="match status" value="1"/>
</dbReference>